<name>A0AAD7CIW2_9AGAR</name>
<feature type="region of interest" description="Disordered" evidence="1">
    <location>
        <begin position="1086"/>
        <end position="1123"/>
    </location>
</feature>
<dbReference type="EMBL" id="JARKIF010000002">
    <property type="protein sequence ID" value="KAJ7648133.1"/>
    <property type="molecule type" value="Genomic_DNA"/>
</dbReference>
<feature type="compositionally biased region" description="Polar residues" evidence="1">
    <location>
        <begin position="831"/>
        <end position="848"/>
    </location>
</feature>
<feature type="transmembrane region" description="Helical" evidence="2">
    <location>
        <begin position="12"/>
        <end position="33"/>
    </location>
</feature>
<keyword evidence="2" id="KW-1133">Transmembrane helix</keyword>
<feature type="transmembrane region" description="Helical" evidence="2">
    <location>
        <begin position="114"/>
        <end position="133"/>
    </location>
</feature>
<dbReference type="Pfam" id="PF11917">
    <property type="entry name" value="DUF3435"/>
    <property type="match status" value="1"/>
</dbReference>
<feature type="transmembrane region" description="Helical" evidence="2">
    <location>
        <begin position="145"/>
        <end position="167"/>
    </location>
</feature>
<evidence type="ECO:0000256" key="2">
    <source>
        <dbReference type="SAM" id="Phobius"/>
    </source>
</evidence>
<feature type="region of interest" description="Disordered" evidence="1">
    <location>
        <begin position="828"/>
        <end position="848"/>
    </location>
</feature>
<dbReference type="GO" id="GO:0003677">
    <property type="term" value="F:DNA binding"/>
    <property type="evidence" value="ECO:0007669"/>
    <property type="project" value="InterPro"/>
</dbReference>
<dbReference type="Pfam" id="PF20152">
    <property type="entry name" value="DUF6534"/>
    <property type="match status" value="1"/>
</dbReference>
<dbReference type="PANTHER" id="PTHR37535:SF3">
    <property type="entry name" value="FLUG DOMAIN-CONTAINING PROTEIN"/>
    <property type="match status" value="1"/>
</dbReference>
<proteinExistence type="predicted"/>
<feature type="domain" description="DUF6534" evidence="3">
    <location>
        <begin position="193"/>
        <end position="280"/>
    </location>
</feature>
<feature type="transmembrane region" description="Helical" evidence="2">
    <location>
        <begin position="45"/>
        <end position="66"/>
    </location>
</feature>
<reference evidence="4" key="1">
    <citation type="submission" date="2023-03" db="EMBL/GenBank/DDBJ databases">
        <title>Massive genome expansion in bonnet fungi (Mycena s.s.) driven by repeated elements and novel gene families across ecological guilds.</title>
        <authorList>
            <consortium name="Lawrence Berkeley National Laboratory"/>
            <person name="Harder C.B."/>
            <person name="Miyauchi S."/>
            <person name="Viragh M."/>
            <person name="Kuo A."/>
            <person name="Thoen E."/>
            <person name="Andreopoulos B."/>
            <person name="Lu D."/>
            <person name="Skrede I."/>
            <person name="Drula E."/>
            <person name="Henrissat B."/>
            <person name="Morin E."/>
            <person name="Kohler A."/>
            <person name="Barry K."/>
            <person name="LaButti K."/>
            <person name="Morin E."/>
            <person name="Salamov A."/>
            <person name="Lipzen A."/>
            <person name="Mereny Z."/>
            <person name="Hegedus B."/>
            <person name="Baldrian P."/>
            <person name="Stursova M."/>
            <person name="Weitz H."/>
            <person name="Taylor A."/>
            <person name="Grigoriev I.V."/>
            <person name="Nagy L.G."/>
            <person name="Martin F."/>
            <person name="Kauserud H."/>
        </authorList>
    </citation>
    <scope>NUCLEOTIDE SEQUENCE</scope>
    <source>
        <strain evidence="4">9284</strain>
    </source>
</reference>
<evidence type="ECO:0000259" key="3">
    <source>
        <dbReference type="Pfam" id="PF20152"/>
    </source>
</evidence>
<comment type="caution">
    <text evidence="4">The sequence shown here is derived from an EMBL/GenBank/DDBJ whole genome shotgun (WGS) entry which is preliminary data.</text>
</comment>
<keyword evidence="5" id="KW-1185">Reference proteome</keyword>
<keyword evidence="2" id="KW-0472">Membrane</keyword>
<dbReference type="InterPro" id="IPR045339">
    <property type="entry name" value="DUF6534"/>
</dbReference>
<dbReference type="Proteomes" id="UP001221142">
    <property type="component" value="Unassembled WGS sequence"/>
</dbReference>
<dbReference type="SUPFAM" id="SSF56349">
    <property type="entry name" value="DNA breaking-rejoining enzymes"/>
    <property type="match status" value="1"/>
</dbReference>
<organism evidence="4 5">
    <name type="scientific">Roridomyces roridus</name>
    <dbReference type="NCBI Taxonomy" id="1738132"/>
    <lineage>
        <taxon>Eukaryota</taxon>
        <taxon>Fungi</taxon>
        <taxon>Dikarya</taxon>
        <taxon>Basidiomycota</taxon>
        <taxon>Agaricomycotina</taxon>
        <taxon>Agaricomycetes</taxon>
        <taxon>Agaricomycetidae</taxon>
        <taxon>Agaricales</taxon>
        <taxon>Marasmiineae</taxon>
        <taxon>Mycenaceae</taxon>
        <taxon>Roridomyces</taxon>
    </lineage>
</organism>
<keyword evidence="2" id="KW-0812">Transmembrane</keyword>
<evidence type="ECO:0000313" key="4">
    <source>
        <dbReference type="EMBL" id="KAJ7648133.1"/>
    </source>
</evidence>
<evidence type="ECO:0000313" key="5">
    <source>
        <dbReference type="Proteomes" id="UP001221142"/>
    </source>
</evidence>
<dbReference type="InterPro" id="IPR021842">
    <property type="entry name" value="DUF3435"/>
</dbReference>
<accession>A0AAD7CIW2</accession>
<feature type="compositionally biased region" description="Acidic residues" evidence="1">
    <location>
        <begin position="1095"/>
        <end position="1112"/>
    </location>
</feature>
<evidence type="ECO:0000256" key="1">
    <source>
        <dbReference type="SAM" id="MobiDB-lite"/>
    </source>
</evidence>
<dbReference type="InterPro" id="IPR011010">
    <property type="entry name" value="DNA_brk_join_enz"/>
</dbReference>
<protein>
    <recommendedName>
        <fullName evidence="3">DUF6534 domain-containing protein</fullName>
    </recommendedName>
</protein>
<dbReference type="PANTHER" id="PTHR37535">
    <property type="entry name" value="FLUG DOMAIN PROTEIN"/>
    <property type="match status" value="1"/>
</dbReference>
<feature type="transmembrane region" description="Helical" evidence="2">
    <location>
        <begin position="228"/>
        <end position="250"/>
    </location>
</feature>
<gene>
    <name evidence="4" type="ORF">FB45DRAFT_1102841</name>
</gene>
<feature type="transmembrane region" description="Helical" evidence="2">
    <location>
        <begin position="187"/>
        <end position="208"/>
    </location>
</feature>
<sequence>MGQYDTTLGAMSVGYVLAWGLYGVLSTQAFSYFQKFPKDNKWLKLLVSSLWLLDTVQLALIGQMLYDWLVINYGNPASFQVNSIWTFSRDSVNGDLKPIFMVQFVGLTHVLKNLIILIVEFILFVQVSLGLGINRWYFVVSDGNWILCSVIILLSLFFFVFELAAVVRMFQLQELALFYKFQWTSSAGLACASMADVLIAVSLCWYLMKTRTGLQTKTDSIVTRLILYAINTGLLTSVVVLMDMICFLTMPDNLIHLSFNIMVGKLYSNSLLATLNFRNSVRKRNKDGITTFSFSNRSRQQVSFCLLLDEFDEGDGCRRGYFAIVSKSIADEGRRRATVFFASGEPLKQESTTKGGPFKDSVLQALARSEATGSWKKRDALTDAPVHKELQQGTQNNYRHALEMWDAFITTLNDSWVKDPNDYRTAKAFASFIATGIPGKEHGSKPSQTSVVQCWKNLTAGWKWDRRGHIDPEVKTSTRNYIQGELQRELELPLRKRVRRFAAVPHFIRLGTQLWANDWATFGRSGDRVDFWAELQLYAFTSGRVGEYIESTARAGSGRGLRYRDVSFSIFRNEYGDAEFALQVVKDAKGMTFMPCKRPEHSLHEGLEERPLFCNPILTHLAMFIAKGAFRDYKTMEELLALEPPDDEEMYLLRWEPEVYDRPIYQRKDGKMESASTFSNRLRSLAHRAGYPNPPTIHDFRAEGLFRIGNFYSPSQRMRQAGHRDDRTYTEYYAPTNPGTDGQGSYFGGTRRTLVNERFRALTVAWNPELYQSLSAEKMYELQNRDDFAALDEQLLELCLQRDSSDSAEKRKQLQAQKRQLIADELRRLQSDQPRNITKSAPDSQVGHQRTMFSRIRHLMGPRDRLAHNLLLTAPIRSDVGRAVLSDLVTLYSQRSEVEARRGLEPERCCCASKIGKATKSSPKDLKHSRHVYGCVKKRLQAKGSCSEFCFLCKAGPWFDDAAEWEKHCQFHLNSQLPTQCNPFSYDKCIASPGFCPFCLGDERLDATTRMRHFVEARQWREHVESHISELGAHVSMHKGPPLPLRCPHPRPQCKEETFDSVQRLVFHLQDVHCWIRHTSRPRKSGLGCLPTAPDDVDEDEYDEVEYDDAPEAIDKESECIPTPDFRPRSPCAIASPSSSCASSSSASSSSASWSDDQSQCKVFVSASSYPPTNPAQDVPVGDEMYYPSGVAGAWIGDFHGSYPPADHYASFPSMAHLPSYLNEELLDYGCGWVTQAASSSTPGWPDATPGYAASGYDYAGDTTAYFARVKSGYLAVLVRTPMPLSGDIQ</sequence>